<dbReference type="AlphaFoldDB" id="N1MKL7"/>
<protein>
    <submittedName>
        <fullName evidence="1">Uncharacterized protein</fullName>
    </submittedName>
</protein>
<sequence length="38" mass="4049">MSARLFAVSRNSLMNEIARAGVVFLDIGSDAFKVAHGP</sequence>
<accession>N1MKL7</accession>
<dbReference type="Proteomes" id="UP000013201">
    <property type="component" value="Unassembled WGS sequence"/>
</dbReference>
<reference evidence="2" key="2">
    <citation type="submission" date="2013-04" db="EMBL/GenBank/DDBJ databases">
        <title>Bisphenol A degrading Sphingobium sp. strain BiD32.</title>
        <authorList>
            <person name="Nielsen J.L."/>
            <person name="Zhou N.A."/>
            <person name="Kjeldal H."/>
        </authorList>
    </citation>
    <scope>NUCLEOTIDE SEQUENCE [LARGE SCALE GENOMIC DNA]</scope>
    <source>
        <strain evidence="2">BiD32</strain>
    </source>
</reference>
<comment type="caution">
    <text evidence="1">The sequence shown here is derived from an EMBL/GenBank/DDBJ whole genome shotgun (WGS) entry which is preliminary data.</text>
</comment>
<evidence type="ECO:0000313" key="2">
    <source>
        <dbReference type="Proteomes" id="UP000013201"/>
    </source>
</evidence>
<reference evidence="1 2" key="1">
    <citation type="submission" date="2013-03" db="EMBL/GenBank/DDBJ databases">
        <authorList>
            <person name="Le V."/>
        </authorList>
    </citation>
    <scope>NUCLEOTIDE SEQUENCE [LARGE SCALE GENOMIC DNA]</scope>
    <source>
        <strain evidence="1 2">BiD32</strain>
    </source>
</reference>
<proteinExistence type="predicted"/>
<evidence type="ECO:0000313" key="1">
    <source>
        <dbReference type="EMBL" id="CCW17491.1"/>
    </source>
</evidence>
<name>N1MKL7_9SPHN</name>
<organism evidence="1 2">
    <name type="scientific">Sphingobium indicum BiD32</name>
    <dbReference type="NCBI Taxonomy" id="1301087"/>
    <lineage>
        <taxon>Bacteria</taxon>
        <taxon>Pseudomonadati</taxon>
        <taxon>Pseudomonadota</taxon>
        <taxon>Alphaproteobacteria</taxon>
        <taxon>Sphingomonadales</taxon>
        <taxon>Sphingomonadaceae</taxon>
        <taxon>Sphingobium</taxon>
    </lineage>
</organism>
<dbReference type="EMBL" id="CAVK010000083">
    <property type="protein sequence ID" value="CCW17491.1"/>
    <property type="molecule type" value="Genomic_DNA"/>
</dbReference>
<gene>
    <name evidence="1" type="ORF">EBBID32_18320</name>
</gene>
<keyword evidence="2" id="KW-1185">Reference proteome</keyword>